<reference evidence="2" key="1">
    <citation type="journal article" date="2013" name="J. Plant Res.">
        <title>Effect of fungi and light on seed germination of three Opuntia species from semiarid lands of central Mexico.</title>
        <authorList>
            <person name="Delgado-Sanchez P."/>
            <person name="Jimenez-Bremont J.F."/>
            <person name="Guerrero-Gonzalez Mde L."/>
            <person name="Flores J."/>
        </authorList>
    </citation>
    <scope>NUCLEOTIDE SEQUENCE</scope>
    <source>
        <tissue evidence="2">Cladode</tissue>
    </source>
</reference>
<dbReference type="AlphaFoldDB" id="A0A7C9DM50"/>
<proteinExistence type="predicted"/>
<evidence type="ECO:0000256" key="1">
    <source>
        <dbReference type="SAM" id="MobiDB-lite"/>
    </source>
</evidence>
<accession>A0A7C9DM50</accession>
<feature type="compositionally biased region" description="Polar residues" evidence="1">
    <location>
        <begin position="235"/>
        <end position="245"/>
    </location>
</feature>
<sequence>MSRVLDSVVLLDGFNVKSLELHHRLNVTFEGVELTKPCNLSPSFGLLSNLIELPVAVLVIEESRRSLWCLEPMESPLSMSPLSFPFLFTEVLLGGEGGPALKQVLPCPSAQGVANGEFEKVEWDVENNVVEPYYTSPSPATSFDVSKAPVGIYSNHSGNQLCNQESSEQQETRALNIRPAPGTSDKNEGLAHNTHLKVQSSHHFLVTVSQGSYAEFVREEVSLLHYPEENDSHQRQVTSKNNSSGKDFLQLPAVRNR</sequence>
<feature type="region of interest" description="Disordered" evidence="1">
    <location>
        <begin position="227"/>
        <end position="257"/>
    </location>
</feature>
<dbReference type="EMBL" id="GISG01135463">
    <property type="protein sequence ID" value="MBA4643842.1"/>
    <property type="molecule type" value="Transcribed_RNA"/>
</dbReference>
<name>A0A7C9DM50_OPUST</name>
<organism evidence="2">
    <name type="scientific">Opuntia streptacantha</name>
    <name type="common">Prickly pear cactus</name>
    <name type="synonym">Opuntia cardona</name>
    <dbReference type="NCBI Taxonomy" id="393608"/>
    <lineage>
        <taxon>Eukaryota</taxon>
        <taxon>Viridiplantae</taxon>
        <taxon>Streptophyta</taxon>
        <taxon>Embryophyta</taxon>
        <taxon>Tracheophyta</taxon>
        <taxon>Spermatophyta</taxon>
        <taxon>Magnoliopsida</taxon>
        <taxon>eudicotyledons</taxon>
        <taxon>Gunneridae</taxon>
        <taxon>Pentapetalae</taxon>
        <taxon>Caryophyllales</taxon>
        <taxon>Cactineae</taxon>
        <taxon>Cactaceae</taxon>
        <taxon>Opuntioideae</taxon>
        <taxon>Opuntia</taxon>
    </lineage>
</organism>
<reference evidence="2" key="2">
    <citation type="submission" date="2020-07" db="EMBL/GenBank/DDBJ databases">
        <authorList>
            <person name="Vera ALvarez R."/>
            <person name="Arias-Moreno D.M."/>
            <person name="Jimenez-Jacinto V."/>
            <person name="Jimenez-Bremont J.F."/>
            <person name="Swaminathan K."/>
            <person name="Moose S.P."/>
            <person name="Guerrero-Gonzalez M.L."/>
            <person name="Marino-Ramirez L."/>
            <person name="Landsman D."/>
            <person name="Rodriguez-Kessler M."/>
            <person name="Delgado-Sanchez P."/>
        </authorList>
    </citation>
    <scope>NUCLEOTIDE SEQUENCE</scope>
    <source>
        <tissue evidence="2">Cladode</tissue>
    </source>
</reference>
<dbReference type="EMBL" id="GISG01135464">
    <property type="protein sequence ID" value="MBA4643843.1"/>
    <property type="molecule type" value="Transcribed_RNA"/>
</dbReference>
<evidence type="ECO:0000313" key="2">
    <source>
        <dbReference type="EMBL" id="MBA4643843.1"/>
    </source>
</evidence>
<protein>
    <submittedName>
        <fullName evidence="2">Uncharacterized protein</fullName>
    </submittedName>
</protein>